<evidence type="ECO:0008006" key="9">
    <source>
        <dbReference type="Google" id="ProtNLM"/>
    </source>
</evidence>
<dbReference type="GO" id="GO:0006955">
    <property type="term" value="P:immune response"/>
    <property type="evidence" value="ECO:0007669"/>
    <property type="project" value="InterPro"/>
</dbReference>
<keyword evidence="5" id="KW-0325">Glycoprotein</keyword>
<reference evidence="7" key="3">
    <citation type="submission" date="2025-09" db="UniProtKB">
        <authorList>
            <consortium name="Ensembl"/>
        </authorList>
    </citation>
    <scope>IDENTIFICATION</scope>
</reference>
<evidence type="ECO:0000313" key="8">
    <source>
        <dbReference type="Proteomes" id="UP000472263"/>
    </source>
</evidence>
<accession>A0A667WRH5</accession>
<proteinExistence type="inferred from homology"/>
<feature type="signal peptide" evidence="6">
    <location>
        <begin position="1"/>
        <end position="20"/>
    </location>
</feature>
<evidence type="ECO:0000256" key="4">
    <source>
        <dbReference type="ARBA" id="ARBA00022525"/>
    </source>
</evidence>
<reference evidence="7" key="2">
    <citation type="submission" date="2025-08" db="UniProtKB">
        <authorList>
            <consortium name="Ensembl"/>
        </authorList>
    </citation>
    <scope>IDENTIFICATION</scope>
</reference>
<comment type="similarity">
    <text evidence="2">Belongs to the type II (or gamma) interferon family.</text>
</comment>
<sequence length="174" mass="19434">MSACVSVCVLVLLGALVASGSPVHSQCHFVPNGLEEKIKSITEPLELKETAIGGHQLFIPLIDSINCSCQSRERALVLNATLDVYLRIFSRLLQETRGPELLEPLADAARTAVVKTLAHLQHKVEELKRHLNLDRQDTLRRTLSTLDRMNVDDVKVQKKALAEFRWIFQTASVI</sequence>
<reference evidence="7" key="1">
    <citation type="submission" date="2019-06" db="EMBL/GenBank/DDBJ databases">
        <authorList>
            <consortium name="Wellcome Sanger Institute Data Sharing"/>
        </authorList>
    </citation>
    <scope>NUCLEOTIDE SEQUENCE [LARGE SCALE GENOMIC DNA]</scope>
</reference>
<evidence type="ECO:0000256" key="1">
    <source>
        <dbReference type="ARBA" id="ARBA00004613"/>
    </source>
</evidence>
<evidence type="ECO:0000313" key="7">
    <source>
        <dbReference type="Ensembl" id="ENSMMDP00005004872.1"/>
    </source>
</evidence>
<dbReference type="PANTHER" id="PTHR11419">
    <property type="entry name" value="INTERFERON GAMMA"/>
    <property type="match status" value="1"/>
</dbReference>
<dbReference type="SUPFAM" id="SSF47266">
    <property type="entry name" value="4-helical cytokines"/>
    <property type="match status" value="1"/>
</dbReference>
<evidence type="ECO:0000256" key="2">
    <source>
        <dbReference type="ARBA" id="ARBA00007566"/>
    </source>
</evidence>
<dbReference type="PANTHER" id="PTHR11419:SF0">
    <property type="entry name" value="INTERFERON GAMMA"/>
    <property type="match status" value="1"/>
</dbReference>
<organism evidence="7 8">
    <name type="scientific">Myripristis murdjan</name>
    <name type="common">pinecone soldierfish</name>
    <dbReference type="NCBI Taxonomy" id="586833"/>
    <lineage>
        <taxon>Eukaryota</taxon>
        <taxon>Metazoa</taxon>
        <taxon>Chordata</taxon>
        <taxon>Craniata</taxon>
        <taxon>Vertebrata</taxon>
        <taxon>Euteleostomi</taxon>
        <taxon>Actinopterygii</taxon>
        <taxon>Neopterygii</taxon>
        <taxon>Teleostei</taxon>
        <taxon>Neoteleostei</taxon>
        <taxon>Acanthomorphata</taxon>
        <taxon>Holocentriformes</taxon>
        <taxon>Holocentridae</taxon>
        <taxon>Myripristis</taxon>
    </lineage>
</organism>
<keyword evidence="4" id="KW-0964">Secreted</keyword>
<evidence type="ECO:0000256" key="6">
    <source>
        <dbReference type="SAM" id="SignalP"/>
    </source>
</evidence>
<keyword evidence="8" id="KW-1185">Reference proteome</keyword>
<name>A0A667WRH5_9TELE</name>
<dbReference type="InterPro" id="IPR009079">
    <property type="entry name" value="4_helix_cytokine-like_core"/>
</dbReference>
<dbReference type="GO" id="GO:0005125">
    <property type="term" value="F:cytokine activity"/>
    <property type="evidence" value="ECO:0007669"/>
    <property type="project" value="UniProtKB-KW"/>
</dbReference>
<dbReference type="InterPro" id="IPR002069">
    <property type="entry name" value="Interferon_gamma"/>
</dbReference>
<dbReference type="Gene3D" id="1.20.1250.10">
    <property type="match status" value="1"/>
</dbReference>
<evidence type="ECO:0000256" key="5">
    <source>
        <dbReference type="ARBA" id="ARBA00023180"/>
    </source>
</evidence>
<keyword evidence="6" id="KW-0732">Signal</keyword>
<dbReference type="Ensembl" id="ENSMMDT00005005009.1">
    <property type="protein sequence ID" value="ENSMMDP00005004872.1"/>
    <property type="gene ID" value="ENSMMDG00005002693.1"/>
</dbReference>
<dbReference type="GO" id="GO:0005615">
    <property type="term" value="C:extracellular space"/>
    <property type="evidence" value="ECO:0007669"/>
    <property type="project" value="UniProtKB-KW"/>
</dbReference>
<keyword evidence="3" id="KW-0202">Cytokine</keyword>
<feature type="chain" id="PRO_5025631412" description="Interleukin-6" evidence="6">
    <location>
        <begin position="21"/>
        <end position="174"/>
    </location>
</feature>
<comment type="subcellular location">
    <subcellularLocation>
        <location evidence="1">Secreted</location>
    </subcellularLocation>
</comment>
<dbReference type="Proteomes" id="UP000472263">
    <property type="component" value="Chromosome 23"/>
</dbReference>
<dbReference type="GO" id="GO:0005133">
    <property type="term" value="F:type II interferon receptor binding"/>
    <property type="evidence" value="ECO:0007669"/>
    <property type="project" value="InterPro"/>
</dbReference>
<dbReference type="GeneTree" id="ENSGT00940000176985"/>
<protein>
    <recommendedName>
        <fullName evidence="9">Interleukin-6</fullName>
    </recommendedName>
</protein>
<dbReference type="AlphaFoldDB" id="A0A667WRH5"/>
<dbReference type="InParanoid" id="A0A667WRH5"/>
<evidence type="ECO:0000256" key="3">
    <source>
        <dbReference type="ARBA" id="ARBA00022514"/>
    </source>
</evidence>